<protein>
    <submittedName>
        <fullName evidence="1">Uncharacterized protein</fullName>
    </submittedName>
</protein>
<dbReference type="Proteomes" id="UP000015559">
    <property type="component" value="Chromosome"/>
</dbReference>
<sequence>MKSLKYIVIAFVLSWTTVVLAGEPLGFGLSKKYCLGDVCLGEADADHPELKIGEALRKAARYKKIPICNSSDASVYLRDVKFRNGTQGVIYLLADPGNLNAQPEKYFRISSITVKFDPFLSADGVKELQQKIASRYGMERSSSYSFGAKDGKRTISFTVSPWESRIAINGIDNLEFQAQPGCTPKLPNL</sequence>
<gene>
    <name evidence="1" type="ORF">SCD_n00491</name>
</gene>
<organism evidence="1 2">
    <name type="scientific">Sulfuricella denitrificans (strain DSM 22764 / NBRC 105220 / skB26)</name>
    <dbReference type="NCBI Taxonomy" id="1163617"/>
    <lineage>
        <taxon>Bacteria</taxon>
        <taxon>Pseudomonadati</taxon>
        <taxon>Pseudomonadota</taxon>
        <taxon>Betaproteobacteria</taxon>
        <taxon>Nitrosomonadales</taxon>
        <taxon>Sulfuricellaceae</taxon>
        <taxon>Sulfuricella</taxon>
    </lineage>
</organism>
<dbReference type="AlphaFoldDB" id="S6AIJ1"/>
<dbReference type="HOGENOM" id="CLU_1433804_0_0_4"/>
<evidence type="ECO:0000313" key="1">
    <source>
        <dbReference type="EMBL" id="BAN34339.1"/>
    </source>
</evidence>
<dbReference type="KEGG" id="sdr:SCD_n00491"/>
<dbReference type="EMBL" id="AP013066">
    <property type="protein sequence ID" value="BAN34339.1"/>
    <property type="molecule type" value="Genomic_DNA"/>
</dbReference>
<dbReference type="OrthoDB" id="8559302at2"/>
<name>S6AIJ1_SULDS</name>
<accession>S6AIJ1</accession>
<proteinExistence type="predicted"/>
<evidence type="ECO:0000313" key="2">
    <source>
        <dbReference type="Proteomes" id="UP000015559"/>
    </source>
</evidence>
<reference evidence="1 2" key="1">
    <citation type="journal article" date="2012" name="Appl. Environ. Microbiol.">
        <title>Draft genome sequence of a psychrotolerant sulfur-oxidizing bacterium, Sulfuricella denitrificans skB26, and proteomic insights into cold adaptation.</title>
        <authorList>
            <person name="Watanabe T."/>
            <person name="Kojima H."/>
            <person name="Fukui M."/>
        </authorList>
    </citation>
    <scope>NUCLEOTIDE SEQUENCE [LARGE SCALE GENOMIC DNA]</scope>
    <source>
        <strain evidence="2">skB26</strain>
    </source>
</reference>
<dbReference type="RefSeq" id="WP_009206715.1">
    <property type="nucleotide sequence ID" value="NC_022357.1"/>
</dbReference>
<keyword evidence="2" id="KW-1185">Reference proteome</keyword>